<dbReference type="InterPro" id="IPR036737">
    <property type="entry name" value="OmpA-like_sf"/>
</dbReference>
<feature type="domain" description="OmpA-like" evidence="6">
    <location>
        <begin position="525"/>
        <end position="669"/>
    </location>
</feature>
<evidence type="ECO:0000256" key="3">
    <source>
        <dbReference type="ARBA" id="ARBA00023237"/>
    </source>
</evidence>
<dbReference type="eggNOG" id="COG0823">
    <property type="taxonomic scope" value="Bacteria"/>
</dbReference>
<dbReference type="AlphaFoldDB" id="C3JCW5"/>
<evidence type="ECO:0000313" key="8">
    <source>
        <dbReference type="Proteomes" id="UP000004295"/>
    </source>
</evidence>
<dbReference type="InterPro" id="IPR006664">
    <property type="entry name" value="OMP_bac"/>
</dbReference>
<dbReference type="RefSeq" id="WP_004335134.1">
    <property type="nucleotide sequence ID" value="NZ_ACNN01000035.1"/>
</dbReference>
<dbReference type="GO" id="GO:0009279">
    <property type="term" value="C:cell outer membrane"/>
    <property type="evidence" value="ECO:0007669"/>
    <property type="project" value="UniProtKB-SubCell"/>
</dbReference>
<dbReference type="InterPro" id="IPR011990">
    <property type="entry name" value="TPR-like_helical_dom_sf"/>
</dbReference>
<dbReference type="SUPFAM" id="SSF48452">
    <property type="entry name" value="TPR-like"/>
    <property type="match status" value="1"/>
</dbReference>
<dbReference type="eggNOG" id="COG2885">
    <property type="taxonomic scope" value="Bacteria"/>
</dbReference>
<gene>
    <name evidence="7" type="ORF">POREN0001_1986</name>
</gene>
<dbReference type="Pfam" id="PF00691">
    <property type="entry name" value="OmpA"/>
    <property type="match status" value="1"/>
</dbReference>
<dbReference type="PANTHER" id="PTHR30329">
    <property type="entry name" value="STATOR ELEMENT OF FLAGELLAR MOTOR COMPLEX"/>
    <property type="match status" value="1"/>
</dbReference>
<name>C3JCW5_POREA</name>
<comment type="subcellular location">
    <subcellularLocation>
        <location evidence="1">Cell outer membrane</location>
    </subcellularLocation>
</comment>
<accession>C3JCW5</accession>
<dbReference type="SUPFAM" id="SSF103088">
    <property type="entry name" value="OmpA-like"/>
    <property type="match status" value="1"/>
</dbReference>
<dbReference type="GeneID" id="93366242"/>
<evidence type="ECO:0000256" key="2">
    <source>
        <dbReference type="ARBA" id="ARBA00023136"/>
    </source>
</evidence>
<organism evidence="7 8">
    <name type="scientific">Porphyromonas endodontalis (strain ATCC 35406 / DSM 24491 / JCM 8526 / CCUG 16442 / BCRC 14492 / NCTC 13058 / HG 370)</name>
    <name type="common">Bacteroides endodontalis</name>
    <dbReference type="NCBI Taxonomy" id="553175"/>
    <lineage>
        <taxon>Bacteria</taxon>
        <taxon>Pseudomonadati</taxon>
        <taxon>Bacteroidota</taxon>
        <taxon>Bacteroidia</taxon>
        <taxon>Bacteroidales</taxon>
        <taxon>Porphyromonadaceae</taxon>
        <taxon>Porphyromonas</taxon>
    </lineage>
</organism>
<keyword evidence="8" id="KW-1185">Reference proteome</keyword>
<dbReference type="Gene3D" id="2.60.40.1120">
    <property type="entry name" value="Carboxypeptidase-like, regulatory domain"/>
    <property type="match status" value="1"/>
</dbReference>
<evidence type="ECO:0000256" key="4">
    <source>
        <dbReference type="PROSITE-ProRule" id="PRU00473"/>
    </source>
</evidence>
<keyword evidence="3" id="KW-0998">Cell outer membrane</keyword>
<dbReference type="InterPro" id="IPR050330">
    <property type="entry name" value="Bact_OuterMem_StrucFunc"/>
</dbReference>
<dbReference type="PANTHER" id="PTHR30329:SF21">
    <property type="entry name" value="LIPOPROTEIN YIAD-RELATED"/>
    <property type="match status" value="1"/>
</dbReference>
<dbReference type="EMBL" id="ACNN01000035">
    <property type="protein sequence ID" value="EEN82029.1"/>
    <property type="molecule type" value="Genomic_DNA"/>
</dbReference>
<dbReference type="InterPro" id="IPR008969">
    <property type="entry name" value="CarboxyPept-like_regulatory"/>
</dbReference>
<dbReference type="Gene3D" id="2.120.10.30">
    <property type="entry name" value="TolB, C-terminal domain"/>
    <property type="match status" value="1"/>
</dbReference>
<dbReference type="CDD" id="cd07185">
    <property type="entry name" value="OmpA_C-like"/>
    <property type="match status" value="1"/>
</dbReference>
<dbReference type="STRING" id="553175.POREN0001_1986"/>
<dbReference type="PROSITE" id="PS51257">
    <property type="entry name" value="PROKAR_LIPOPROTEIN"/>
    <property type="match status" value="1"/>
</dbReference>
<evidence type="ECO:0000256" key="5">
    <source>
        <dbReference type="SAM" id="MobiDB-lite"/>
    </source>
</evidence>
<dbReference type="Pfam" id="PF07676">
    <property type="entry name" value="PD40"/>
    <property type="match status" value="4"/>
</dbReference>
<evidence type="ECO:0000259" key="6">
    <source>
        <dbReference type="PROSITE" id="PS51123"/>
    </source>
</evidence>
<sequence length="691" mass="76283">MASKHTTPQNHWYSVALLVGAFFFLLLLGGCAARKIRDAEYAHKAGRYGEAAEMYRELYRKQTRKDKEKKAFFAFRAAENYRLARNAQRAKSFYISARSYQYPDSIVLLRLAEMEQRLGRTRDALVDYEAFCALYPNDYFANLGRECCLQIDALRSNPSHYQVRLARNLNSSRSDFGGAFLPDGSAFIYSSARNKNPEIENSAITGEKPNDLYYIHQDAQGRWSRPDSISGGINTSNDEGMPAVSPDGNTLYYTMAEYSDLYDRTAKIYKSSKSGEGGWSAGKELEIWSDTLRMAAHPALSVSGEKLYFVSEGGYGGKDIYYINVEEIGSAVPTNIGGAINTPGNEISPFAVGDSTLYFASDGHPGLGGYDLYRATLQSSGEWLCEHLGAPLNSPQDDYAMTLNPKPDKNNTSEGYFSSSRQDAWGRPHLWSFTQPAILTILEGFVSDREGNPIAGAFVRVVSETNPETPLVATTHADGYYSLDIGGGTRYVLLAGADKYLRAYSSFESDVATEDAVYAIDFTLASSVVSEVFQDIFYAFDSADLLPESKVALDQIAKILQDNPEVVVELSSHADRVGSDAYNLGLSDRRARAVVDYLKGKGIPADQLQPKGYGKSRPRVISSALHVLYPQFPEGTILDEAFVTALSEEDKKIADALNRRTEFIVIDRVEGASESTDEVGEENTPKVTPEE</sequence>
<dbReference type="SUPFAM" id="SSF82171">
    <property type="entry name" value="DPP6 N-terminal domain-like"/>
    <property type="match status" value="1"/>
</dbReference>
<dbReference type="SUPFAM" id="SSF49464">
    <property type="entry name" value="Carboxypeptidase regulatory domain-like"/>
    <property type="match status" value="1"/>
</dbReference>
<evidence type="ECO:0000256" key="1">
    <source>
        <dbReference type="ARBA" id="ARBA00004442"/>
    </source>
</evidence>
<dbReference type="Gene3D" id="1.25.40.10">
    <property type="entry name" value="Tetratricopeptide repeat domain"/>
    <property type="match status" value="1"/>
</dbReference>
<evidence type="ECO:0000313" key="7">
    <source>
        <dbReference type="EMBL" id="EEN82029.1"/>
    </source>
</evidence>
<feature type="region of interest" description="Disordered" evidence="5">
    <location>
        <begin position="672"/>
        <end position="691"/>
    </location>
</feature>
<dbReference type="InterPro" id="IPR011042">
    <property type="entry name" value="6-blade_b-propeller_TolB-like"/>
</dbReference>
<dbReference type="PROSITE" id="PS51123">
    <property type="entry name" value="OMPA_2"/>
    <property type="match status" value="1"/>
</dbReference>
<keyword evidence="2 4" id="KW-0472">Membrane</keyword>
<proteinExistence type="predicted"/>
<dbReference type="PRINTS" id="PR01021">
    <property type="entry name" value="OMPADOMAIN"/>
</dbReference>
<dbReference type="InterPro" id="IPR011659">
    <property type="entry name" value="WD40"/>
</dbReference>
<dbReference type="Gene3D" id="3.30.1330.60">
    <property type="entry name" value="OmpA-like domain"/>
    <property type="match status" value="1"/>
</dbReference>
<dbReference type="Proteomes" id="UP000004295">
    <property type="component" value="Unassembled WGS sequence"/>
</dbReference>
<dbReference type="eggNOG" id="COG0457">
    <property type="taxonomic scope" value="Bacteria"/>
</dbReference>
<comment type="caution">
    <text evidence="7">The sequence shown here is derived from an EMBL/GenBank/DDBJ whole genome shotgun (WGS) entry which is preliminary data.</text>
</comment>
<protein>
    <submittedName>
        <fullName evidence="7">OmpA family protein</fullName>
    </submittedName>
</protein>
<reference evidence="7 8" key="1">
    <citation type="submission" date="2009-04" db="EMBL/GenBank/DDBJ databases">
        <authorList>
            <person name="Sebastian Y."/>
            <person name="Madupu R."/>
            <person name="Durkin A.S."/>
            <person name="Torralba M."/>
            <person name="Methe B."/>
            <person name="Sutton G.G."/>
            <person name="Strausberg R.L."/>
            <person name="Nelson K.E."/>
        </authorList>
    </citation>
    <scope>NUCLEOTIDE SEQUENCE [LARGE SCALE GENOMIC DNA]</scope>
    <source>
        <strain evidence="8">ATCC 35406 / BCRC 14492 / JCM 8526 / NCTC 13058 / HG 370</strain>
    </source>
</reference>
<dbReference type="InterPro" id="IPR006665">
    <property type="entry name" value="OmpA-like"/>
</dbReference>